<dbReference type="Gene3D" id="3.40.630.30">
    <property type="match status" value="1"/>
</dbReference>
<sequence>MATGIEVRDMRSELSADVVEEIYRGILAPSFAPDELDPLPTLLRGLAEGGAARGLCAFDGETPAGCIVGYSYPRARVLLIGYLAVRPGLRGGGIGHALMDAAERRWYGQPDAALVLAEVEDPRRHPVIGDSDPKRRAAFYARRGAQVVLGPYFQPRLDRGKKRVHGLFLTVLNAGGGALTPENWVSAAHLTEFILEYFRDSGEGGDFPRADDAEGQRLLAWYRDRETVPLHPIGDYAGIEIPALGEQSKHFRGQIGTEGGRRWSATRRGSAC</sequence>
<dbReference type="AlphaFoldDB" id="A0ABD6P4H4"/>
<evidence type="ECO:0000313" key="2">
    <source>
        <dbReference type="EMBL" id="OBG38473.1"/>
    </source>
</evidence>
<dbReference type="Pfam" id="PF00583">
    <property type="entry name" value="Acetyltransf_1"/>
    <property type="match status" value="1"/>
</dbReference>
<proteinExistence type="predicted"/>
<feature type="domain" description="N-acetyltransferase" evidence="1">
    <location>
        <begin position="5"/>
        <end position="170"/>
    </location>
</feature>
<accession>A0ABD6P4H4</accession>
<evidence type="ECO:0000259" key="1">
    <source>
        <dbReference type="PROSITE" id="PS51186"/>
    </source>
</evidence>
<evidence type="ECO:0000313" key="3">
    <source>
        <dbReference type="Proteomes" id="UP000092086"/>
    </source>
</evidence>
<gene>
    <name evidence="2" type="ORF">A5672_16170</name>
</gene>
<organism evidence="2 3">
    <name type="scientific">Mycobacterium alsense</name>
    <dbReference type="NCBI Taxonomy" id="324058"/>
    <lineage>
        <taxon>Bacteria</taxon>
        <taxon>Bacillati</taxon>
        <taxon>Actinomycetota</taxon>
        <taxon>Actinomycetes</taxon>
        <taxon>Mycobacteriales</taxon>
        <taxon>Mycobacteriaceae</taxon>
        <taxon>Mycobacterium</taxon>
    </lineage>
</organism>
<name>A0ABD6P4H4_9MYCO</name>
<reference evidence="2 3" key="1">
    <citation type="submission" date="2016-06" db="EMBL/GenBank/DDBJ databases">
        <authorList>
            <person name="Sutton G."/>
            <person name="Brinkac L."/>
            <person name="Sanka R."/>
            <person name="Adams M."/>
            <person name="Lau E."/>
            <person name="Sam S."/>
            <person name="Sreng N."/>
            <person name="Him V."/>
            <person name="Kerleguer A."/>
            <person name="Cheng S."/>
        </authorList>
    </citation>
    <scope>NUCLEOTIDE SEQUENCE [LARGE SCALE GENOMIC DNA]</scope>
    <source>
        <strain evidence="2 3">E2978</strain>
    </source>
</reference>
<dbReference type="SUPFAM" id="SSF55729">
    <property type="entry name" value="Acyl-CoA N-acyltransferases (Nat)"/>
    <property type="match status" value="1"/>
</dbReference>
<dbReference type="Proteomes" id="UP000092086">
    <property type="component" value="Unassembled WGS sequence"/>
</dbReference>
<protein>
    <recommendedName>
        <fullName evidence="1">N-acetyltransferase domain-containing protein</fullName>
    </recommendedName>
</protein>
<dbReference type="RefSeq" id="WP_067323699.1">
    <property type="nucleotide sequence ID" value="NZ_LZIT01000149.1"/>
</dbReference>
<comment type="caution">
    <text evidence="2">The sequence shown here is derived from an EMBL/GenBank/DDBJ whole genome shotgun (WGS) entry which is preliminary data.</text>
</comment>
<dbReference type="InterPro" id="IPR016181">
    <property type="entry name" value="Acyl_CoA_acyltransferase"/>
</dbReference>
<dbReference type="EMBL" id="LZIT01000149">
    <property type="protein sequence ID" value="OBG38473.1"/>
    <property type="molecule type" value="Genomic_DNA"/>
</dbReference>
<dbReference type="CDD" id="cd04301">
    <property type="entry name" value="NAT_SF"/>
    <property type="match status" value="1"/>
</dbReference>
<dbReference type="PROSITE" id="PS51186">
    <property type="entry name" value="GNAT"/>
    <property type="match status" value="1"/>
</dbReference>
<dbReference type="InterPro" id="IPR000182">
    <property type="entry name" value="GNAT_dom"/>
</dbReference>